<keyword evidence="1" id="KW-0285">Flavoprotein</keyword>
<dbReference type="InterPro" id="IPR016166">
    <property type="entry name" value="FAD-bd_PCMH"/>
</dbReference>
<dbReference type="PROSITE" id="PS51387">
    <property type="entry name" value="FAD_PCMH"/>
    <property type="match status" value="1"/>
</dbReference>
<evidence type="ECO:0000313" key="6">
    <source>
        <dbReference type="EMBL" id="GAA0488561.1"/>
    </source>
</evidence>
<feature type="domain" description="FAD-binding PCMH-type" evidence="5">
    <location>
        <begin position="73"/>
        <end position="263"/>
    </location>
</feature>
<dbReference type="Gene3D" id="3.30.43.10">
    <property type="entry name" value="Uridine Diphospho-n-acetylenolpyruvylglucosamine Reductase, domain 2"/>
    <property type="match status" value="1"/>
</dbReference>
<evidence type="ECO:0000313" key="7">
    <source>
        <dbReference type="Proteomes" id="UP001499895"/>
    </source>
</evidence>
<accession>A0ABP3KWZ1</accession>
<comment type="caution">
    <text evidence="6">The sequence shown here is derived from an EMBL/GenBank/DDBJ whole genome shotgun (WGS) entry which is preliminary data.</text>
</comment>
<evidence type="ECO:0000256" key="2">
    <source>
        <dbReference type="ARBA" id="ARBA00022827"/>
    </source>
</evidence>
<dbReference type="InterPro" id="IPR006094">
    <property type="entry name" value="Oxid_FAD_bind_N"/>
</dbReference>
<dbReference type="Proteomes" id="UP001499895">
    <property type="component" value="Unassembled WGS sequence"/>
</dbReference>
<evidence type="ECO:0000259" key="5">
    <source>
        <dbReference type="PROSITE" id="PS51387"/>
    </source>
</evidence>
<dbReference type="RefSeq" id="WP_344096207.1">
    <property type="nucleotide sequence ID" value="NZ_BAAAHB010000106.1"/>
</dbReference>
<dbReference type="InterPro" id="IPR016164">
    <property type="entry name" value="FAD-linked_Oxase-like_C"/>
</dbReference>
<dbReference type="Gene3D" id="1.10.45.10">
    <property type="entry name" value="Vanillyl-alcohol Oxidase, Chain A, domain 4"/>
    <property type="match status" value="1"/>
</dbReference>
<dbReference type="InterPro" id="IPR016169">
    <property type="entry name" value="FAD-bd_PCMH_sub2"/>
</dbReference>
<dbReference type="EMBL" id="BAAAHB010000106">
    <property type="protein sequence ID" value="GAA0488561.1"/>
    <property type="molecule type" value="Genomic_DNA"/>
</dbReference>
<keyword evidence="2" id="KW-0274">FAD</keyword>
<organism evidence="6 7">
    <name type="scientific">Streptomyces stramineus</name>
    <dbReference type="NCBI Taxonomy" id="173861"/>
    <lineage>
        <taxon>Bacteria</taxon>
        <taxon>Bacillati</taxon>
        <taxon>Actinomycetota</taxon>
        <taxon>Actinomycetes</taxon>
        <taxon>Kitasatosporales</taxon>
        <taxon>Streptomycetaceae</taxon>
        <taxon>Streptomyces</taxon>
    </lineage>
</organism>
<dbReference type="PROSITE" id="PS51318">
    <property type="entry name" value="TAT"/>
    <property type="match status" value="1"/>
</dbReference>
<dbReference type="InterPro" id="IPR006311">
    <property type="entry name" value="TAT_signal"/>
</dbReference>
<dbReference type="InterPro" id="IPR036318">
    <property type="entry name" value="FAD-bd_PCMH-like_sf"/>
</dbReference>
<protein>
    <submittedName>
        <fullName evidence="6">Cholesterol oxidase substrate-binding domain-containing protein</fullName>
    </submittedName>
</protein>
<dbReference type="Pfam" id="PF09129">
    <property type="entry name" value="Chol_subst-bind"/>
    <property type="match status" value="1"/>
</dbReference>
<feature type="region of interest" description="Disordered" evidence="4">
    <location>
        <begin position="1"/>
        <end position="23"/>
    </location>
</feature>
<dbReference type="InterPro" id="IPR016170">
    <property type="entry name" value="Cytok_DH_C_sf"/>
</dbReference>
<dbReference type="InterPro" id="IPR016171">
    <property type="entry name" value="Vanillyl_alc_oxidase_C-sub2"/>
</dbReference>
<keyword evidence="3" id="KW-0560">Oxidoreductase</keyword>
<evidence type="ECO:0000256" key="4">
    <source>
        <dbReference type="SAM" id="MobiDB-lite"/>
    </source>
</evidence>
<gene>
    <name evidence="6" type="ORF">GCM10009544_57150</name>
</gene>
<dbReference type="Gene3D" id="3.40.462.10">
    <property type="entry name" value="FAD-linked oxidases, C-terminal domain"/>
    <property type="match status" value="1"/>
</dbReference>
<feature type="compositionally biased region" description="Polar residues" evidence="4">
    <location>
        <begin position="1"/>
        <end position="13"/>
    </location>
</feature>
<dbReference type="SUPFAM" id="SSF55103">
    <property type="entry name" value="FAD-linked oxidases, C-terminal domain"/>
    <property type="match status" value="1"/>
</dbReference>
<dbReference type="PANTHER" id="PTHR43762:SF1">
    <property type="entry name" value="D-ARABINONO-1,4-LACTONE OXIDASE"/>
    <property type="match status" value="1"/>
</dbReference>
<dbReference type="InterPro" id="IPR016167">
    <property type="entry name" value="FAD-bd_PCMH_sub1"/>
</dbReference>
<dbReference type="SUPFAM" id="SSF56176">
    <property type="entry name" value="FAD-binding/transporter-associated domain-like"/>
    <property type="match status" value="1"/>
</dbReference>
<name>A0ABP3KWZ1_9ACTN</name>
<evidence type="ECO:0000256" key="3">
    <source>
        <dbReference type="ARBA" id="ARBA00023002"/>
    </source>
</evidence>
<evidence type="ECO:0000256" key="1">
    <source>
        <dbReference type="ARBA" id="ARBA00022630"/>
    </source>
</evidence>
<reference evidence="7" key="1">
    <citation type="journal article" date="2019" name="Int. J. Syst. Evol. Microbiol.">
        <title>The Global Catalogue of Microorganisms (GCM) 10K type strain sequencing project: providing services to taxonomists for standard genome sequencing and annotation.</title>
        <authorList>
            <consortium name="The Broad Institute Genomics Platform"/>
            <consortium name="The Broad Institute Genome Sequencing Center for Infectious Disease"/>
            <person name="Wu L."/>
            <person name="Ma J."/>
        </authorList>
    </citation>
    <scope>NUCLEOTIDE SEQUENCE [LARGE SCALE GENOMIC DNA]</scope>
    <source>
        <strain evidence="7">JCM 10649</strain>
    </source>
</reference>
<dbReference type="Pfam" id="PF01565">
    <property type="entry name" value="FAD_binding_4"/>
    <property type="match status" value="1"/>
</dbReference>
<sequence length="583" mass="63012">MTDDQPASTTSPRHPSPGPRPTRRRLIAAAGAAAMTWTPAFRLDAHAVGAPAPPGFPPGIRLVRQAFRNWSGEIVLDAVWTALPAGPADVVTLADWARAQGWRLRAKGMGHTWTPFMAPPGRSPRLVLVDTTEGLTAISLSGGAPATVTAQAGATMDAIHTALEHAGYGLVGTPAIGDLTVAGGLAIGAHGTGVPDAGRPAPAGTGFGTMSDLVESLTAVVWDARAGRHTLRTFHRGEADTPAFLLPLGRTFVTEVTLRTPANVRLRCRSRTDIPASELFGAPGSTGRTLARHLADTGRVEVIWFPYTEQPWLKQWSVEPQQPPGSRRIDRPYPYPFTDRVPEGASNLFRDLQRGLAAATPAFMAALAGAATAGLTLTNSWDLWGWSKNTVLYMRPTTLRYFFAGWTVLCARADVQRVVHDFWQRFTKDLAAYAERGVFPVNGLVDIRITGTDGGGRGAAGAPPILSPARFREDRPDWDTAVWFNSTTFPGTVGSTEFHRGLEQWALSHYSGWSQLRPEWSKGWAFGQDGPWTDRPLIEKGWPDAFRAGRGAGSRWEDAVAVLDRHDPARVFSSPLLDHLLTT</sequence>
<proteinExistence type="predicted"/>
<dbReference type="PANTHER" id="PTHR43762">
    <property type="entry name" value="L-GULONOLACTONE OXIDASE"/>
    <property type="match status" value="1"/>
</dbReference>
<dbReference type="InterPro" id="IPR015213">
    <property type="entry name" value="Cholesterol_OX_subst-bd"/>
</dbReference>
<keyword evidence="7" id="KW-1185">Reference proteome</keyword>
<dbReference type="InterPro" id="IPR010031">
    <property type="entry name" value="FAD_lactone_oxidase-like"/>
</dbReference>
<dbReference type="Gene3D" id="3.30.465.10">
    <property type="match status" value="1"/>
</dbReference>